<keyword evidence="1" id="KW-0645">Protease</keyword>
<dbReference type="GO" id="GO:0008235">
    <property type="term" value="F:metalloexopeptidase activity"/>
    <property type="evidence" value="ECO:0007669"/>
    <property type="project" value="TreeGrafter"/>
</dbReference>
<accession>A0A0P1LTW6</accession>
<dbReference type="GO" id="GO:0000502">
    <property type="term" value="C:proteasome complex"/>
    <property type="evidence" value="ECO:0007669"/>
    <property type="project" value="UniProtKB-KW"/>
</dbReference>
<dbReference type="Proteomes" id="UP000182011">
    <property type="component" value="Unassembled WGS sequence"/>
</dbReference>
<keyword evidence="4" id="KW-0862">Zinc</keyword>
<dbReference type="InterPro" id="IPR037518">
    <property type="entry name" value="MPN"/>
</dbReference>
<name>A0A0P1MZ26_9BACT</name>
<evidence type="ECO:0000313" key="8">
    <source>
        <dbReference type="EMBL" id="CUU06565.1"/>
    </source>
</evidence>
<evidence type="ECO:0000313" key="9">
    <source>
        <dbReference type="Proteomes" id="UP000182011"/>
    </source>
</evidence>
<evidence type="ECO:0000256" key="1">
    <source>
        <dbReference type="ARBA" id="ARBA00022670"/>
    </source>
</evidence>
<keyword evidence="10" id="KW-1185">Reference proteome</keyword>
<dbReference type="InterPro" id="IPR000555">
    <property type="entry name" value="JAMM/MPN+_dom"/>
</dbReference>
<dbReference type="Pfam" id="PF14464">
    <property type="entry name" value="Prok-JAB"/>
    <property type="match status" value="1"/>
</dbReference>
<evidence type="ECO:0000256" key="5">
    <source>
        <dbReference type="ARBA" id="ARBA00023049"/>
    </source>
</evidence>
<dbReference type="EMBL" id="FAOP01000006">
    <property type="protein sequence ID" value="CUU06565.1"/>
    <property type="molecule type" value="Genomic_DNA"/>
</dbReference>
<dbReference type="SMART" id="SM00232">
    <property type="entry name" value="JAB_MPN"/>
    <property type="match status" value="1"/>
</dbReference>
<reference evidence="8 9" key="1">
    <citation type="submission" date="2015-11" db="EMBL/GenBank/DDBJ databases">
        <authorList>
            <person name="Zhang Y."/>
            <person name="Guo Z."/>
        </authorList>
    </citation>
    <scope>NUCLEOTIDE SEQUENCE [LARGE SCALE GENOMIC DNA]</scope>
    <source>
        <strain evidence="8">JGI-4</strain>
    </source>
</reference>
<dbReference type="EMBL" id="CZVI01000009">
    <property type="protein sequence ID" value="CUS85319.1"/>
    <property type="molecule type" value="Genomic_DNA"/>
</dbReference>
<accession>A0A0P1MZ26</accession>
<accession>A0A0P1L960</accession>
<gene>
    <name evidence="8" type="ORF">JGI4_01538</name>
    <name evidence="7" type="ORF">JGI8_00886</name>
</gene>
<keyword evidence="8" id="KW-0647">Proteasome</keyword>
<dbReference type="Proteomes" id="UP000182200">
    <property type="component" value="Unassembled WGS sequence"/>
</dbReference>
<dbReference type="SUPFAM" id="SSF102712">
    <property type="entry name" value="JAB1/MPN domain"/>
    <property type="match status" value="1"/>
</dbReference>
<protein>
    <submittedName>
        <fullName evidence="8">Proteasome lid subunit RPN8/RPN11, contains Jab1/MPN metalloenzyme (JAMM) motif</fullName>
    </submittedName>
</protein>
<evidence type="ECO:0000313" key="10">
    <source>
        <dbReference type="Proteomes" id="UP000182200"/>
    </source>
</evidence>
<dbReference type="RefSeq" id="WP_176693891.1">
    <property type="nucleotide sequence ID" value="NZ_CZVI01000009.1"/>
</dbReference>
<organism evidence="8 9">
    <name type="scientific">Candidatus Kryptonium thompsonii</name>
    <dbReference type="NCBI Taxonomy" id="1633631"/>
    <lineage>
        <taxon>Bacteria</taxon>
        <taxon>Pseudomonadati</taxon>
        <taxon>Candidatus Kryptoniota</taxon>
        <taxon>Candidatus Kryptonium</taxon>
    </lineage>
</organism>
<dbReference type="AlphaFoldDB" id="A0A0P1MZ26"/>
<keyword evidence="3" id="KW-0378">Hydrolase</keyword>
<dbReference type="Gene3D" id="3.40.140.10">
    <property type="entry name" value="Cytidine Deaminase, domain 2"/>
    <property type="match status" value="1"/>
</dbReference>
<evidence type="ECO:0000256" key="2">
    <source>
        <dbReference type="ARBA" id="ARBA00022723"/>
    </source>
</evidence>
<evidence type="ECO:0000256" key="4">
    <source>
        <dbReference type="ARBA" id="ARBA00022833"/>
    </source>
</evidence>
<dbReference type="FunFam" id="3.40.140.10:FF:000085">
    <property type="entry name" value="Mov34/MPN/PAD-1 family protein"/>
    <property type="match status" value="1"/>
</dbReference>
<accession>A0A0P1N0A7</accession>
<keyword evidence="2" id="KW-0479">Metal-binding</keyword>
<accession>A0A0P1LSA8</accession>
<reference evidence="7 10" key="2">
    <citation type="submission" date="2015-11" db="EMBL/GenBank/DDBJ databases">
        <authorList>
            <person name="Varghese N."/>
        </authorList>
    </citation>
    <scope>NUCLEOTIDE SEQUENCE [LARGE SCALE GENOMIC DNA]</scope>
    <source>
        <strain evidence="7 10">JGI-8</strain>
    </source>
</reference>
<accession>A0A0P1LSN6</accession>
<evidence type="ECO:0000313" key="7">
    <source>
        <dbReference type="EMBL" id="CUS85319.1"/>
    </source>
</evidence>
<accession>A0A0P1M4B5</accession>
<accession>A0A0P1P616</accession>
<dbReference type="PANTHER" id="PTHR34858">
    <property type="entry name" value="CYSO-CYSTEINE PEPTIDASE"/>
    <property type="match status" value="1"/>
</dbReference>
<accession>A0A0P1LJE4</accession>
<proteinExistence type="predicted"/>
<dbReference type="GO" id="GO:0006508">
    <property type="term" value="P:proteolysis"/>
    <property type="evidence" value="ECO:0007669"/>
    <property type="project" value="UniProtKB-KW"/>
</dbReference>
<accession>A0A0N7MWT3</accession>
<dbReference type="InterPro" id="IPR028090">
    <property type="entry name" value="JAB_dom_prok"/>
</dbReference>
<evidence type="ECO:0000259" key="6">
    <source>
        <dbReference type="PROSITE" id="PS50249"/>
    </source>
</evidence>
<dbReference type="PROSITE" id="PS50249">
    <property type="entry name" value="MPN"/>
    <property type="match status" value="1"/>
</dbReference>
<dbReference type="GO" id="GO:0008270">
    <property type="term" value="F:zinc ion binding"/>
    <property type="evidence" value="ECO:0007669"/>
    <property type="project" value="TreeGrafter"/>
</dbReference>
<evidence type="ECO:0000256" key="3">
    <source>
        <dbReference type="ARBA" id="ARBA00022801"/>
    </source>
</evidence>
<sequence>MRVIEIPNEIFEEIKLHAEKTYPEECCGILIGKLDGLQKFVFEILKVENSKENERERRYLIKPQDYINAEKYARTKGYDIIGFYHSHPDHPAMPSDYDREHAFPFLSYVIVSVEKGKTGEVKSWLLKEDRSGFDFEKIEIKNKI</sequence>
<accession>A0A0P1LPP6</accession>
<feature type="domain" description="MPN" evidence="6">
    <location>
        <begin position="4"/>
        <end position="130"/>
    </location>
</feature>
<dbReference type="InterPro" id="IPR051929">
    <property type="entry name" value="VirAsm_ModProt"/>
</dbReference>
<dbReference type="CDD" id="cd08070">
    <property type="entry name" value="MPN_like"/>
    <property type="match status" value="1"/>
</dbReference>
<dbReference type="STRING" id="1633631.GCA_001442925_01533"/>
<accession>A0A0S4N6B7</accession>
<keyword evidence="5" id="KW-0482">Metalloprotease</keyword>
<dbReference type="PANTHER" id="PTHR34858:SF1">
    <property type="entry name" value="CYSO-CYSTEINE PEPTIDASE"/>
    <property type="match status" value="1"/>
</dbReference>